<evidence type="ECO:0000256" key="1">
    <source>
        <dbReference type="SAM" id="Phobius"/>
    </source>
</evidence>
<feature type="transmembrane region" description="Helical" evidence="1">
    <location>
        <begin position="72"/>
        <end position="95"/>
    </location>
</feature>
<dbReference type="OrthoDB" id="677562at2"/>
<keyword evidence="1" id="KW-0472">Membrane</keyword>
<reference evidence="2 3" key="1">
    <citation type="submission" date="2019-03" db="EMBL/GenBank/DDBJ databases">
        <title>Genomic Encyclopedia of Archaeal and Bacterial Type Strains, Phase II (KMG-II): from individual species to whole genera.</title>
        <authorList>
            <person name="Goeker M."/>
        </authorList>
    </citation>
    <scope>NUCLEOTIDE SEQUENCE [LARGE SCALE GENOMIC DNA]</scope>
    <source>
        <strain evidence="2 3">DSM 28323</strain>
    </source>
</reference>
<keyword evidence="1" id="KW-1133">Transmembrane helix</keyword>
<comment type="caution">
    <text evidence="2">The sequence shown here is derived from an EMBL/GenBank/DDBJ whole genome shotgun (WGS) entry which is preliminary data.</text>
</comment>
<protein>
    <submittedName>
        <fullName evidence="2">Uncharacterized protein</fullName>
    </submittedName>
</protein>
<proteinExistence type="predicted"/>
<organism evidence="2 3">
    <name type="scientific">Sediminibacterium goheungense</name>
    <dbReference type="NCBI Taxonomy" id="1086393"/>
    <lineage>
        <taxon>Bacteria</taxon>
        <taxon>Pseudomonadati</taxon>
        <taxon>Bacteroidota</taxon>
        <taxon>Chitinophagia</taxon>
        <taxon>Chitinophagales</taxon>
        <taxon>Chitinophagaceae</taxon>
        <taxon>Sediminibacterium</taxon>
    </lineage>
</organism>
<feature type="transmembrane region" description="Helical" evidence="1">
    <location>
        <begin position="115"/>
        <end position="135"/>
    </location>
</feature>
<keyword evidence="1" id="KW-0812">Transmembrane</keyword>
<accession>A0A4R6IT92</accession>
<sequence>MLRRLCGKPNDHASLSPVYNFEKYPEMKILITLLALLNGSYMLLDGIFVMVKGKYIGPAKPGPWANLFYKMNLNVFNLGWLFVVYGLVWLVWVYGLSANKTWVYPLGLMISILSIWYLPFGTLISFIVLATLLFGKHTIGL</sequence>
<gene>
    <name evidence="2" type="ORF">BC659_2663</name>
</gene>
<name>A0A4R6IT92_9BACT</name>
<dbReference type="AlphaFoldDB" id="A0A4R6IT92"/>
<dbReference type="Proteomes" id="UP000295741">
    <property type="component" value="Unassembled WGS sequence"/>
</dbReference>
<dbReference type="EMBL" id="SNWP01000012">
    <property type="protein sequence ID" value="TDO25740.1"/>
    <property type="molecule type" value="Genomic_DNA"/>
</dbReference>
<dbReference type="RefSeq" id="WP_133475234.1">
    <property type="nucleotide sequence ID" value="NZ_SNWP01000012.1"/>
</dbReference>
<keyword evidence="3" id="KW-1185">Reference proteome</keyword>
<feature type="transmembrane region" description="Helical" evidence="1">
    <location>
        <begin position="29"/>
        <end position="51"/>
    </location>
</feature>
<evidence type="ECO:0000313" key="2">
    <source>
        <dbReference type="EMBL" id="TDO25740.1"/>
    </source>
</evidence>
<evidence type="ECO:0000313" key="3">
    <source>
        <dbReference type="Proteomes" id="UP000295741"/>
    </source>
</evidence>